<dbReference type="Proteomes" id="UP001501676">
    <property type="component" value="Unassembled WGS sequence"/>
</dbReference>
<keyword evidence="4" id="KW-1185">Reference proteome</keyword>
<accession>A0ABP6T2D2</accession>
<dbReference type="InterPro" id="IPR036396">
    <property type="entry name" value="Cyt_P450_sf"/>
</dbReference>
<dbReference type="PANTHER" id="PTHR46696">
    <property type="entry name" value="P450, PUTATIVE (EUROFUNG)-RELATED"/>
    <property type="match status" value="1"/>
</dbReference>
<evidence type="ECO:0000313" key="3">
    <source>
        <dbReference type="EMBL" id="GAA3390651.1"/>
    </source>
</evidence>
<dbReference type="PROSITE" id="PS00086">
    <property type="entry name" value="CYTOCHROME_P450"/>
    <property type="match status" value="1"/>
</dbReference>
<keyword evidence="2" id="KW-0560">Oxidoreductase</keyword>
<dbReference type="InterPro" id="IPR001128">
    <property type="entry name" value="Cyt_P450"/>
</dbReference>
<dbReference type="EMBL" id="BAAAYN010000029">
    <property type="protein sequence ID" value="GAA3390651.1"/>
    <property type="molecule type" value="Genomic_DNA"/>
</dbReference>
<dbReference type="CDD" id="cd11078">
    <property type="entry name" value="CYP130-like"/>
    <property type="match status" value="1"/>
</dbReference>
<keyword evidence="2" id="KW-0349">Heme</keyword>
<dbReference type="InterPro" id="IPR002397">
    <property type="entry name" value="Cyt_P450_B"/>
</dbReference>
<organism evidence="3 4">
    <name type="scientific">Cryptosporangium minutisporangium</name>
    <dbReference type="NCBI Taxonomy" id="113569"/>
    <lineage>
        <taxon>Bacteria</taxon>
        <taxon>Bacillati</taxon>
        <taxon>Actinomycetota</taxon>
        <taxon>Actinomycetes</taxon>
        <taxon>Cryptosporangiales</taxon>
        <taxon>Cryptosporangiaceae</taxon>
        <taxon>Cryptosporangium</taxon>
    </lineage>
</organism>
<protein>
    <submittedName>
        <fullName evidence="3">Cytochrome P450</fullName>
    </submittedName>
</protein>
<dbReference type="PRINTS" id="PR00385">
    <property type="entry name" value="P450"/>
</dbReference>
<dbReference type="SUPFAM" id="SSF48264">
    <property type="entry name" value="Cytochrome P450"/>
    <property type="match status" value="1"/>
</dbReference>
<dbReference type="PANTHER" id="PTHR46696:SF4">
    <property type="entry name" value="BIOTIN BIOSYNTHESIS CYTOCHROME P450"/>
    <property type="match status" value="1"/>
</dbReference>
<comment type="caution">
    <text evidence="3">The sequence shown here is derived from an EMBL/GenBank/DDBJ whole genome shotgun (WGS) entry which is preliminary data.</text>
</comment>
<sequence>MTTTATDEVHFSPYDQEIVGDPYPVYRRLRNEAPLYHNAEIGFYAVSRFADVSAVLQDHETYSSAKGDILEIIQADIEVPSGVLIFEDPPVHPLHRRLLSRVFTPKRIIAIEPKIRQFCARSLDPLVGAREFDIIAELGNQVPMRAISMLLGIPESAQEAVRDAVDESLRTEAGAPMNTDQTLLDGQAFAEYVDWRAANLSDDIISQLLQVEFEDETGTVRNLTRQEVVLYVTVLAGAGNETTGRLIGWTTKLLAEHPDQRAELAADHSLIPNAIEEILRMEAPGHFMSRYVTRDVEVRGTTVPAGSIMMALIAAANRDEERFENPEAFDIHRRDLLHMAFGGGIHFCLGNALARLEGRVALEEMLKRFPVWDVDLSSAQLSSTSTVRGWDKLPVRIP</sequence>
<name>A0ABP6T2D2_9ACTN</name>
<evidence type="ECO:0000256" key="2">
    <source>
        <dbReference type="RuleBase" id="RU000461"/>
    </source>
</evidence>
<evidence type="ECO:0000313" key="4">
    <source>
        <dbReference type="Proteomes" id="UP001501676"/>
    </source>
</evidence>
<keyword evidence="2" id="KW-0503">Monooxygenase</keyword>
<comment type="similarity">
    <text evidence="1 2">Belongs to the cytochrome P450 family.</text>
</comment>
<keyword evidence="2" id="KW-0479">Metal-binding</keyword>
<gene>
    <name evidence="3" type="ORF">GCM10020369_45430</name>
</gene>
<keyword evidence="2" id="KW-0408">Iron</keyword>
<dbReference type="Gene3D" id="1.10.630.10">
    <property type="entry name" value="Cytochrome P450"/>
    <property type="match status" value="1"/>
</dbReference>
<dbReference type="RefSeq" id="WP_345730193.1">
    <property type="nucleotide sequence ID" value="NZ_BAAAYN010000029.1"/>
</dbReference>
<dbReference type="PRINTS" id="PR00359">
    <property type="entry name" value="BP450"/>
</dbReference>
<reference evidence="4" key="1">
    <citation type="journal article" date="2019" name="Int. J. Syst. Evol. Microbiol.">
        <title>The Global Catalogue of Microorganisms (GCM) 10K type strain sequencing project: providing services to taxonomists for standard genome sequencing and annotation.</title>
        <authorList>
            <consortium name="The Broad Institute Genomics Platform"/>
            <consortium name="The Broad Institute Genome Sequencing Center for Infectious Disease"/>
            <person name="Wu L."/>
            <person name="Ma J."/>
        </authorList>
    </citation>
    <scope>NUCLEOTIDE SEQUENCE [LARGE SCALE GENOMIC DNA]</scope>
    <source>
        <strain evidence="4">JCM 9458</strain>
    </source>
</reference>
<dbReference type="InterPro" id="IPR017972">
    <property type="entry name" value="Cyt_P450_CS"/>
</dbReference>
<evidence type="ECO:0000256" key="1">
    <source>
        <dbReference type="ARBA" id="ARBA00010617"/>
    </source>
</evidence>
<dbReference type="Pfam" id="PF00067">
    <property type="entry name" value="p450"/>
    <property type="match status" value="1"/>
</dbReference>
<proteinExistence type="inferred from homology"/>